<keyword evidence="2" id="KW-1185">Reference proteome</keyword>
<evidence type="ECO:0000313" key="1">
    <source>
        <dbReference type="EMBL" id="GCB75644.1"/>
    </source>
</evidence>
<dbReference type="Proteomes" id="UP000288216">
    <property type="component" value="Unassembled WGS sequence"/>
</dbReference>
<evidence type="ECO:0000313" key="2">
    <source>
        <dbReference type="Proteomes" id="UP000288216"/>
    </source>
</evidence>
<dbReference type="AlphaFoldDB" id="A0A401PR91"/>
<comment type="caution">
    <text evidence="1">The sequence shown here is derived from an EMBL/GenBank/DDBJ whole genome shotgun (WGS) entry which is preliminary data.</text>
</comment>
<protein>
    <submittedName>
        <fullName evidence="1">Uncharacterized protein</fullName>
    </submittedName>
</protein>
<dbReference type="EMBL" id="BFAA01009944">
    <property type="protein sequence ID" value="GCB75644.1"/>
    <property type="molecule type" value="Genomic_DNA"/>
</dbReference>
<gene>
    <name evidence="1" type="ORF">scyTo_0016455</name>
</gene>
<proteinExistence type="predicted"/>
<reference evidence="1 2" key="1">
    <citation type="journal article" date="2018" name="Nat. Ecol. Evol.">
        <title>Shark genomes provide insights into elasmobranch evolution and the origin of vertebrates.</title>
        <authorList>
            <person name="Hara Y"/>
            <person name="Yamaguchi K"/>
            <person name="Onimaru K"/>
            <person name="Kadota M"/>
            <person name="Koyanagi M"/>
            <person name="Keeley SD"/>
            <person name="Tatsumi K"/>
            <person name="Tanaka K"/>
            <person name="Motone F"/>
            <person name="Kageyama Y"/>
            <person name="Nozu R"/>
            <person name="Adachi N"/>
            <person name="Nishimura O"/>
            <person name="Nakagawa R"/>
            <person name="Tanegashima C"/>
            <person name="Kiyatake I"/>
            <person name="Matsumoto R"/>
            <person name="Murakumo K"/>
            <person name="Nishida K"/>
            <person name="Terakita A"/>
            <person name="Kuratani S"/>
            <person name="Sato K"/>
            <person name="Hyodo S Kuraku.S."/>
        </authorList>
    </citation>
    <scope>NUCLEOTIDE SEQUENCE [LARGE SCALE GENOMIC DNA]</scope>
</reference>
<name>A0A401PR91_SCYTO</name>
<organism evidence="1 2">
    <name type="scientific">Scyliorhinus torazame</name>
    <name type="common">Cloudy catshark</name>
    <name type="synonym">Catulus torazame</name>
    <dbReference type="NCBI Taxonomy" id="75743"/>
    <lineage>
        <taxon>Eukaryota</taxon>
        <taxon>Metazoa</taxon>
        <taxon>Chordata</taxon>
        <taxon>Craniata</taxon>
        <taxon>Vertebrata</taxon>
        <taxon>Chondrichthyes</taxon>
        <taxon>Elasmobranchii</taxon>
        <taxon>Galeomorphii</taxon>
        <taxon>Galeoidea</taxon>
        <taxon>Carcharhiniformes</taxon>
        <taxon>Scyliorhinidae</taxon>
        <taxon>Scyliorhinus</taxon>
    </lineage>
</organism>
<sequence length="100" mass="11321">MLELDMRTYAIKDLANDANVLVSQSVVNMCQANYYFLSSLGFLSVLGINCWIHCCKQTLALGIHREVYLLPVAVGENKTARRHIEVILQDPCPQVMCHLR</sequence>
<accession>A0A401PR91</accession>